<keyword evidence="3" id="KW-1185">Reference proteome</keyword>
<sequence length="351" mass="37272">MTAPTGIEPEIAAPVLTTYRTVDRRLVHRAALAEVFLTDFATMGRDRFQGSAQLPPCHFYYGDHTTRPAIHDPLAVFESVRQMLLCATHLQHGASEETKAITAETDLEIGDPGPLRTDGGIVELSLHGAVTLEKTYQGAVSRVVHEVRIHNAAGEPIGTVRVDTALRTGEAYKALRMAYRTGPAPYSGTLPAAVPRAPVAPHLVGREQARNVVLHAPWSTAGEAGALLRVPVDHSSMFDHPQDHVPGPVMMEAARQATLLLAGECLGMAPSTLWLRSLGARYHRFTELDADVQVRARPLPGGAAGGVPRPGCGAEVTFHQGGETVATMIVGLGALPASESRDAGPGSVRDA</sequence>
<dbReference type="RefSeq" id="WP_189163865.1">
    <property type="nucleotide sequence ID" value="NZ_BMNT01000016.1"/>
</dbReference>
<name>A0A917R404_9ACTN</name>
<reference evidence="2" key="1">
    <citation type="journal article" date="2014" name="Int. J. Syst. Evol. Microbiol.">
        <title>Complete genome sequence of Corynebacterium casei LMG S-19264T (=DSM 44701T), isolated from a smear-ripened cheese.</title>
        <authorList>
            <consortium name="US DOE Joint Genome Institute (JGI-PGF)"/>
            <person name="Walter F."/>
            <person name="Albersmeier A."/>
            <person name="Kalinowski J."/>
            <person name="Ruckert C."/>
        </authorList>
    </citation>
    <scope>NUCLEOTIDE SEQUENCE</scope>
    <source>
        <strain evidence="2">JCM 13064</strain>
    </source>
</reference>
<dbReference type="InterPro" id="IPR005509">
    <property type="entry name" value="AfsA_hotdog_dom"/>
</dbReference>
<dbReference type="Proteomes" id="UP000645217">
    <property type="component" value="Unassembled WGS sequence"/>
</dbReference>
<reference evidence="2" key="2">
    <citation type="submission" date="2020-09" db="EMBL/GenBank/DDBJ databases">
        <authorList>
            <person name="Sun Q."/>
            <person name="Ohkuma M."/>
        </authorList>
    </citation>
    <scope>NUCLEOTIDE SEQUENCE</scope>
    <source>
        <strain evidence="2">JCM 13064</strain>
    </source>
</reference>
<accession>A0A917R404</accession>
<gene>
    <name evidence="2" type="ORF">GCM10007964_32790</name>
</gene>
<evidence type="ECO:0000259" key="1">
    <source>
        <dbReference type="Pfam" id="PF03756"/>
    </source>
</evidence>
<feature type="domain" description="A-factor biosynthesis hotdog" evidence="1">
    <location>
        <begin position="203"/>
        <end position="329"/>
    </location>
</feature>
<dbReference type="AlphaFoldDB" id="A0A917R404"/>
<dbReference type="EMBL" id="BMNT01000016">
    <property type="protein sequence ID" value="GGK87709.1"/>
    <property type="molecule type" value="Genomic_DNA"/>
</dbReference>
<evidence type="ECO:0000313" key="2">
    <source>
        <dbReference type="EMBL" id="GGK87709.1"/>
    </source>
</evidence>
<evidence type="ECO:0000313" key="3">
    <source>
        <dbReference type="Proteomes" id="UP000645217"/>
    </source>
</evidence>
<organism evidence="2 3">
    <name type="scientific">Sphaerisporangium melleum</name>
    <dbReference type="NCBI Taxonomy" id="321316"/>
    <lineage>
        <taxon>Bacteria</taxon>
        <taxon>Bacillati</taxon>
        <taxon>Actinomycetota</taxon>
        <taxon>Actinomycetes</taxon>
        <taxon>Streptosporangiales</taxon>
        <taxon>Streptosporangiaceae</taxon>
        <taxon>Sphaerisporangium</taxon>
    </lineage>
</organism>
<dbReference type="Pfam" id="PF03756">
    <property type="entry name" value="AfsA"/>
    <property type="match status" value="2"/>
</dbReference>
<feature type="domain" description="A-factor biosynthesis hotdog" evidence="1">
    <location>
        <begin position="26"/>
        <end position="139"/>
    </location>
</feature>
<proteinExistence type="predicted"/>
<protein>
    <submittedName>
        <fullName evidence="2">Adhesin</fullName>
    </submittedName>
</protein>
<comment type="caution">
    <text evidence="2">The sequence shown here is derived from an EMBL/GenBank/DDBJ whole genome shotgun (WGS) entry which is preliminary data.</text>
</comment>